<name>A0A2K3E353_CHLRE</name>
<evidence type="ECO:0000256" key="6">
    <source>
        <dbReference type="SAM" id="Phobius"/>
    </source>
</evidence>
<dbReference type="OrthoDB" id="513400at2759"/>
<dbReference type="ExpressionAtlas" id="A0A2K3E353">
    <property type="expression patterns" value="baseline"/>
</dbReference>
<dbReference type="STRING" id="3055.A0A2K3E353"/>
<dbReference type="Gramene" id="PNW87177">
    <property type="protein sequence ID" value="PNW87177"/>
    <property type="gene ID" value="CHLRE_02g112000v5"/>
</dbReference>
<dbReference type="PaxDb" id="3055-EDP07385"/>
<feature type="transmembrane region" description="Helical" evidence="6">
    <location>
        <begin position="457"/>
        <end position="479"/>
    </location>
</feature>
<keyword evidence="2 6" id="KW-0812">Transmembrane</keyword>
<dbReference type="AlphaFoldDB" id="A0A2K3E353"/>
<dbReference type="GO" id="GO:0016020">
    <property type="term" value="C:membrane"/>
    <property type="evidence" value="ECO:0000318"/>
    <property type="project" value="GO_Central"/>
</dbReference>
<evidence type="ECO:0000256" key="4">
    <source>
        <dbReference type="ARBA" id="ARBA00022989"/>
    </source>
</evidence>
<dbReference type="Pfam" id="PF01490">
    <property type="entry name" value="Aa_trans"/>
    <property type="match status" value="1"/>
</dbReference>
<keyword evidence="5 6" id="KW-0472">Membrane</keyword>
<dbReference type="KEGG" id="cre:CHLRE_02g112000v5"/>
<dbReference type="Proteomes" id="UP000006906">
    <property type="component" value="Chromosome 2"/>
</dbReference>
<dbReference type="InterPro" id="IPR013057">
    <property type="entry name" value="AA_transpt_TM"/>
</dbReference>
<evidence type="ECO:0000256" key="1">
    <source>
        <dbReference type="ARBA" id="ARBA00004141"/>
    </source>
</evidence>
<keyword evidence="9" id="KW-1185">Reference proteome</keyword>
<feature type="transmembrane region" description="Helical" evidence="6">
    <location>
        <begin position="208"/>
        <end position="226"/>
    </location>
</feature>
<feature type="transmembrane region" description="Helical" evidence="6">
    <location>
        <begin position="330"/>
        <end position="348"/>
    </location>
</feature>
<keyword evidence="3" id="KW-0813">Transport</keyword>
<feature type="transmembrane region" description="Helical" evidence="6">
    <location>
        <begin position="247"/>
        <end position="268"/>
    </location>
</feature>
<evidence type="ECO:0000256" key="5">
    <source>
        <dbReference type="ARBA" id="ARBA00023136"/>
    </source>
</evidence>
<feature type="transmembrane region" description="Helical" evidence="6">
    <location>
        <begin position="288"/>
        <end position="309"/>
    </location>
</feature>
<sequence>MPWGSGTDSYRKALRSALCVLALGVLGSTVLPVPYAFSKTGIGLGALTMGLVAVANDITCCMMIRAAAHVGCSTYEQLSEWAGGKKARVFTQVSLILLLYGTLCGGLAFLSDVARVMVQHGLGPGRAPALLESDGRPVMVLTVLTVLLPLCLQRHIRQFEKAATAGVVVVVVLCAIIVTRAVQLGFPAVASGELDVLAVKVDEHLPEAFAVLGFAFYMHPMLMPLLKEMPAGPAGMRLTEKAVHITLFGVACGVYGTVGIFGAAIFGASTESNIMVNDLLPGHPTATLALYASLLVYLCCGMVTTHYALRASLDLLVAGPDAPFTWTRRVAETCGILTAATTVALLFPTQAEKIFALTGCTAVCLVCYVIPVGIHLAVQRDIDRIQNQDNQPAASVADGGATDGDLRDPLLAPAAARPHESGGRDSARADVRVAGAGGQVRQDKVVESALGRFTSRVALPAFILMVGVGFSVAGLYVGLVDLLNYLNDRGS</sequence>
<evidence type="ECO:0000313" key="9">
    <source>
        <dbReference type="Proteomes" id="UP000006906"/>
    </source>
</evidence>
<dbReference type="PANTHER" id="PTHR22950">
    <property type="entry name" value="AMINO ACID TRANSPORTER"/>
    <property type="match status" value="1"/>
</dbReference>
<feature type="transmembrane region" description="Helical" evidence="6">
    <location>
        <begin position="354"/>
        <end position="378"/>
    </location>
</feature>
<feature type="domain" description="Amino acid transporter transmembrane" evidence="7">
    <location>
        <begin position="15"/>
        <end position="378"/>
    </location>
</feature>
<keyword evidence="3" id="KW-0029">Amino-acid transport</keyword>
<reference evidence="8 9" key="1">
    <citation type="journal article" date="2007" name="Science">
        <title>The Chlamydomonas genome reveals the evolution of key animal and plant functions.</title>
        <authorList>
            <person name="Merchant S.S."/>
            <person name="Prochnik S.E."/>
            <person name="Vallon O."/>
            <person name="Harris E.H."/>
            <person name="Karpowicz S.J."/>
            <person name="Witman G.B."/>
            <person name="Terry A."/>
            <person name="Salamov A."/>
            <person name="Fritz-Laylin L.K."/>
            <person name="Marechal-Drouard L."/>
            <person name="Marshall W.F."/>
            <person name="Qu L.H."/>
            <person name="Nelson D.R."/>
            <person name="Sanderfoot A.A."/>
            <person name="Spalding M.H."/>
            <person name="Kapitonov V.V."/>
            <person name="Ren Q."/>
            <person name="Ferris P."/>
            <person name="Lindquist E."/>
            <person name="Shapiro H."/>
            <person name="Lucas S.M."/>
            <person name="Grimwood J."/>
            <person name="Schmutz J."/>
            <person name="Cardol P."/>
            <person name="Cerutti H."/>
            <person name="Chanfreau G."/>
            <person name="Chen C.L."/>
            <person name="Cognat V."/>
            <person name="Croft M.T."/>
            <person name="Dent R."/>
            <person name="Dutcher S."/>
            <person name="Fernandez E."/>
            <person name="Fukuzawa H."/>
            <person name="Gonzalez-Ballester D."/>
            <person name="Gonzalez-Halphen D."/>
            <person name="Hallmann A."/>
            <person name="Hanikenne M."/>
            <person name="Hippler M."/>
            <person name="Inwood W."/>
            <person name="Jabbari K."/>
            <person name="Kalanon M."/>
            <person name="Kuras R."/>
            <person name="Lefebvre P.A."/>
            <person name="Lemaire S.D."/>
            <person name="Lobanov A.V."/>
            <person name="Lohr M."/>
            <person name="Manuell A."/>
            <person name="Meier I."/>
            <person name="Mets L."/>
            <person name="Mittag M."/>
            <person name="Mittelmeier T."/>
            <person name="Moroney J.V."/>
            <person name="Moseley J."/>
            <person name="Napoli C."/>
            <person name="Nedelcu A.M."/>
            <person name="Niyogi K."/>
            <person name="Novoselov S.V."/>
            <person name="Paulsen I.T."/>
            <person name="Pazour G."/>
            <person name="Purton S."/>
            <person name="Ral J.P."/>
            <person name="Riano-Pachon D.M."/>
            <person name="Riekhof W."/>
            <person name="Rymarquis L."/>
            <person name="Schroda M."/>
            <person name="Stern D."/>
            <person name="Umen J."/>
            <person name="Willows R."/>
            <person name="Wilson N."/>
            <person name="Zimmer S.L."/>
            <person name="Allmer J."/>
            <person name="Balk J."/>
            <person name="Bisova K."/>
            <person name="Chen C.J."/>
            <person name="Elias M."/>
            <person name="Gendler K."/>
            <person name="Hauser C."/>
            <person name="Lamb M.R."/>
            <person name="Ledford H."/>
            <person name="Long J.C."/>
            <person name="Minagawa J."/>
            <person name="Page M.D."/>
            <person name="Pan J."/>
            <person name="Pootakham W."/>
            <person name="Roje S."/>
            <person name="Rose A."/>
            <person name="Stahlberg E."/>
            <person name="Terauchi A.M."/>
            <person name="Yang P."/>
            <person name="Ball S."/>
            <person name="Bowler C."/>
            <person name="Dieckmann C.L."/>
            <person name="Gladyshev V.N."/>
            <person name="Green P."/>
            <person name="Jorgensen R."/>
            <person name="Mayfield S."/>
            <person name="Mueller-Roeber B."/>
            <person name="Rajamani S."/>
            <person name="Sayre R.T."/>
            <person name="Brokstein P."/>
            <person name="Dubchak I."/>
            <person name="Goodstein D."/>
            <person name="Hornick L."/>
            <person name="Huang Y.W."/>
            <person name="Jhaveri J."/>
            <person name="Luo Y."/>
            <person name="Martinez D."/>
            <person name="Ngau W.C."/>
            <person name="Otillar B."/>
            <person name="Poliakov A."/>
            <person name="Porter A."/>
            <person name="Szajkowski L."/>
            <person name="Werner G."/>
            <person name="Zhou K."/>
            <person name="Grigoriev I.V."/>
            <person name="Rokhsar D.S."/>
            <person name="Grossman A.R."/>
        </authorList>
    </citation>
    <scope>NUCLEOTIDE SEQUENCE [LARGE SCALE GENOMIC DNA]</scope>
    <source>
        <strain evidence="9">CC-503</strain>
    </source>
</reference>
<feature type="transmembrane region" description="Helical" evidence="6">
    <location>
        <begin position="164"/>
        <end position="188"/>
    </location>
</feature>
<protein>
    <recommendedName>
        <fullName evidence="7">Amino acid transporter transmembrane domain-containing protein</fullName>
    </recommendedName>
</protein>
<dbReference type="GO" id="GO:0015179">
    <property type="term" value="F:L-amino acid transmembrane transporter activity"/>
    <property type="evidence" value="ECO:0000318"/>
    <property type="project" value="GO_Central"/>
</dbReference>
<comment type="subcellular location">
    <subcellularLocation>
        <location evidence="1">Membrane</location>
        <topology evidence="1">Multi-pass membrane protein</topology>
    </subcellularLocation>
</comment>
<dbReference type="InParanoid" id="A0A2K3E353"/>
<feature type="transmembrane region" description="Helical" evidence="6">
    <location>
        <begin position="89"/>
        <end position="110"/>
    </location>
</feature>
<gene>
    <name evidence="8" type="ORF">CHLRE_02g112000v5</name>
</gene>
<evidence type="ECO:0000256" key="2">
    <source>
        <dbReference type="ARBA" id="ARBA00022692"/>
    </source>
</evidence>
<dbReference type="GO" id="GO:0003333">
    <property type="term" value="P:amino acid transmembrane transport"/>
    <property type="evidence" value="ECO:0000318"/>
    <property type="project" value="GO_Central"/>
</dbReference>
<dbReference type="PANTHER" id="PTHR22950:SF702">
    <property type="entry name" value="AMINO ACID TRANSPORTER PROTEIN"/>
    <property type="match status" value="1"/>
</dbReference>
<accession>A0A2K3E353</accession>
<dbReference type="OMA" id="PLKESRW"/>
<keyword evidence="4 6" id="KW-1133">Transmembrane helix</keyword>
<dbReference type="GeneID" id="5725469"/>
<dbReference type="RefSeq" id="XP_001699689.2">
    <property type="nucleotide sequence ID" value="XM_001699637.2"/>
</dbReference>
<organism evidence="8 9">
    <name type="scientific">Chlamydomonas reinhardtii</name>
    <name type="common">Chlamydomonas smithii</name>
    <dbReference type="NCBI Taxonomy" id="3055"/>
    <lineage>
        <taxon>Eukaryota</taxon>
        <taxon>Viridiplantae</taxon>
        <taxon>Chlorophyta</taxon>
        <taxon>core chlorophytes</taxon>
        <taxon>Chlorophyceae</taxon>
        <taxon>CS clade</taxon>
        <taxon>Chlamydomonadales</taxon>
        <taxon>Chlamydomonadaceae</taxon>
        <taxon>Chlamydomonas</taxon>
    </lineage>
</organism>
<proteinExistence type="predicted"/>
<evidence type="ECO:0000256" key="3">
    <source>
        <dbReference type="ARBA" id="ARBA00022970"/>
    </source>
</evidence>
<evidence type="ECO:0000313" key="8">
    <source>
        <dbReference type="EMBL" id="PNW87177.1"/>
    </source>
</evidence>
<evidence type="ECO:0000259" key="7">
    <source>
        <dbReference type="Pfam" id="PF01490"/>
    </source>
</evidence>
<dbReference type="EMBL" id="CM008963">
    <property type="protein sequence ID" value="PNW87177.1"/>
    <property type="molecule type" value="Genomic_DNA"/>
</dbReference>